<dbReference type="EMBL" id="GL433844">
    <property type="protein sequence ID" value="EFN55521.1"/>
    <property type="molecule type" value="Genomic_DNA"/>
</dbReference>
<evidence type="ECO:0008006" key="3">
    <source>
        <dbReference type="Google" id="ProtNLM"/>
    </source>
</evidence>
<protein>
    <recommendedName>
        <fullName evidence="3">CUE domain-containing protein</fullName>
    </recommendedName>
</protein>
<dbReference type="CDD" id="cd14279">
    <property type="entry name" value="CUE"/>
    <property type="match status" value="1"/>
</dbReference>
<accession>E1ZEM4</accession>
<proteinExistence type="predicted"/>
<dbReference type="InParanoid" id="E1ZEM4"/>
<organism evidence="2">
    <name type="scientific">Chlorella variabilis</name>
    <name type="common">Green alga</name>
    <dbReference type="NCBI Taxonomy" id="554065"/>
    <lineage>
        <taxon>Eukaryota</taxon>
        <taxon>Viridiplantae</taxon>
        <taxon>Chlorophyta</taxon>
        <taxon>core chlorophytes</taxon>
        <taxon>Trebouxiophyceae</taxon>
        <taxon>Chlorellales</taxon>
        <taxon>Chlorellaceae</taxon>
        <taxon>Chlorella clade</taxon>
        <taxon>Chlorella</taxon>
    </lineage>
</organism>
<sequence length="70" mass="7361">MADFAALRDAFPATPPAAIEDALRRHGNADGAASELLQVAAKPAAGRWRDLGSLTPPGGLSWRRKLLVVV</sequence>
<dbReference type="KEGG" id="cvr:CHLNCDRAFT_133946"/>
<evidence type="ECO:0000313" key="1">
    <source>
        <dbReference type="EMBL" id="EFN55521.1"/>
    </source>
</evidence>
<evidence type="ECO:0000313" key="2">
    <source>
        <dbReference type="Proteomes" id="UP000008141"/>
    </source>
</evidence>
<keyword evidence="2" id="KW-1185">Reference proteome</keyword>
<dbReference type="GeneID" id="17354906"/>
<dbReference type="RefSeq" id="XP_005847623.1">
    <property type="nucleotide sequence ID" value="XM_005847561.1"/>
</dbReference>
<reference evidence="1 2" key="1">
    <citation type="journal article" date="2010" name="Plant Cell">
        <title>The Chlorella variabilis NC64A genome reveals adaptation to photosymbiosis, coevolution with viruses, and cryptic sex.</title>
        <authorList>
            <person name="Blanc G."/>
            <person name="Duncan G."/>
            <person name="Agarkova I."/>
            <person name="Borodovsky M."/>
            <person name="Gurnon J."/>
            <person name="Kuo A."/>
            <person name="Lindquist E."/>
            <person name="Lucas S."/>
            <person name="Pangilinan J."/>
            <person name="Polle J."/>
            <person name="Salamov A."/>
            <person name="Terry A."/>
            <person name="Yamada T."/>
            <person name="Dunigan D.D."/>
            <person name="Grigoriev I.V."/>
            <person name="Claverie J.M."/>
            <person name="Van Etten J.L."/>
        </authorList>
    </citation>
    <scope>NUCLEOTIDE SEQUENCE [LARGE SCALE GENOMIC DNA]</scope>
    <source>
        <strain evidence="1 2">NC64A</strain>
    </source>
</reference>
<gene>
    <name evidence="1" type="ORF">CHLNCDRAFT_133946</name>
</gene>
<dbReference type="Proteomes" id="UP000008141">
    <property type="component" value="Unassembled WGS sequence"/>
</dbReference>
<dbReference type="AlphaFoldDB" id="E1ZEM4"/>
<name>E1ZEM4_CHLVA</name>